<accession>A0AAJ4WSZ5</accession>
<evidence type="ECO:0000313" key="1">
    <source>
        <dbReference type="EMBL" id="AUT72042.1"/>
    </source>
</evidence>
<evidence type="ECO:0008006" key="3">
    <source>
        <dbReference type="Google" id="ProtNLM"/>
    </source>
</evidence>
<protein>
    <recommendedName>
        <fullName evidence="3">RNA polymerase sigma-70 factor, ECF subfamily</fullName>
    </recommendedName>
</protein>
<organism evidence="1 2">
    <name type="scientific">Paraburkholderia hospita</name>
    <dbReference type="NCBI Taxonomy" id="169430"/>
    <lineage>
        <taxon>Bacteria</taxon>
        <taxon>Pseudomonadati</taxon>
        <taxon>Pseudomonadota</taxon>
        <taxon>Betaproteobacteria</taxon>
        <taxon>Burkholderiales</taxon>
        <taxon>Burkholderiaceae</taxon>
        <taxon>Paraburkholderia</taxon>
    </lineage>
</organism>
<dbReference type="AlphaFoldDB" id="A0AAJ4WSZ5"/>
<gene>
    <name evidence="1" type="ORF">C2L64_27950</name>
</gene>
<dbReference type="InterPro" id="IPR013325">
    <property type="entry name" value="RNA_pol_sigma_r2"/>
</dbReference>
<proteinExistence type="predicted"/>
<dbReference type="Proteomes" id="UP000236649">
    <property type="component" value="Chromosome 2"/>
</dbReference>
<dbReference type="Gene3D" id="1.20.140.160">
    <property type="match status" value="1"/>
</dbReference>
<dbReference type="SUPFAM" id="SSF88946">
    <property type="entry name" value="Sigma2 domain of RNA polymerase sigma factors"/>
    <property type="match status" value="1"/>
</dbReference>
<name>A0AAJ4WSZ5_9BURK</name>
<evidence type="ECO:0000313" key="2">
    <source>
        <dbReference type="Proteomes" id="UP000236649"/>
    </source>
</evidence>
<sequence length="103" mass="11998">MQCMDFSLILPDMLPRLWSFALRLTENEYEAEELVYQACARGLEDSHKLPRDISPPDWMFSIVYSIWRADPMGHARRHCTAKKSSLCSQHLFQKNVCGIDPPR</sequence>
<dbReference type="EMBL" id="CP026106">
    <property type="protein sequence ID" value="AUT72042.1"/>
    <property type="molecule type" value="Genomic_DNA"/>
</dbReference>
<reference evidence="1 2" key="1">
    <citation type="submission" date="2018-01" db="EMBL/GenBank/DDBJ databases">
        <title>Species boundaries and ecological features among Paraburkholderia terrae DSMZ17804T, P. hospita DSMZ17164T and P. caribensis DSMZ13236T.</title>
        <authorList>
            <person name="Pratama A.A."/>
        </authorList>
    </citation>
    <scope>NUCLEOTIDE SEQUENCE [LARGE SCALE GENOMIC DNA]</scope>
    <source>
        <strain evidence="1 2">DSM 17164</strain>
    </source>
</reference>
<dbReference type="GO" id="GO:0003700">
    <property type="term" value="F:DNA-binding transcription factor activity"/>
    <property type="evidence" value="ECO:0007669"/>
    <property type="project" value="InterPro"/>
</dbReference>
<dbReference type="KEGG" id="phs:C2L64_27950"/>
<dbReference type="GO" id="GO:0006352">
    <property type="term" value="P:DNA-templated transcription initiation"/>
    <property type="evidence" value="ECO:0007669"/>
    <property type="project" value="InterPro"/>
</dbReference>